<dbReference type="RefSeq" id="WP_072073420.1">
    <property type="nucleotide sequence ID" value="NZ_CDMW01000001.1"/>
</dbReference>
<dbReference type="SUPFAM" id="SSF52540">
    <property type="entry name" value="P-loop containing nucleoside triphosphate hydrolases"/>
    <property type="match status" value="1"/>
</dbReference>
<evidence type="ECO:0000313" key="5">
    <source>
        <dbReference type="EMBL" id="CEL89634.1"/>
    </source>
</evidence>
<organism evidence="5 6">
    <name type="scientific">Streptococcus sanguinis</name>
    <dbReference type="NCBI Taxonomy" id="1305"/>
    <lineage>
        <taxon>Bacteria</taxon>
        <taxon>Bacillati</taxon>
        <taxon>Bacillota</taxon>
        <taxon>Bacilli</taxon>
        <taxon>Lactobacillales</taxon>
        <taxon>Streptococcaceae</taxon>
        <taxon>Streptococcus</taxon>
    </lineage>
</organism>
<sequence length="1018" mass="118428">MSKNLLRLKLLGSPSVFLNQEEVFFPFAKINALLYYLHINGAVNREEIAGILWENKDNQTAKKNLRNTIYQANKLLGGEWIVAPNRTVLSLNPECAIESDAELFTDRPAEHLSLYQGDFLQGFYLKDSEAFDYWVSKMRTRYEQLYIQACYQQLETEKDHLDLEEAERNLRRLISIDEFDEKNYHLLMKLYQDNDRPGKVIETYYKLVNILDKELGISPTEPIQQLYHEVLAKDRSERKTKQFLRNTDHFFGRVDEIKRLESYFSKVIETQEAGALVLVGGTGIGKRTVTRQVLANQTKYFQIVMAECFKEEMKAELQPWRGLLDGLGDLVIQHQILSISQWQVILESYFPILTGGTSSLQLDADKLAQFVVDILQKISKIKALIVLIEDCHWMDKSSVTVLEQVMNHLTGYPVAFVLTKHLSTPSYLEHFFNHLLVRNKLGFIELQPLNFKDSAAYLQAQTGQLAISEEGLEDIYRVSQGIPFFLSEYAEQLLRGEKFHPLTPAIKAKLSLKLDYLSSQEEELVDYLTCFRAPASVSLLARLLGLPMEEVVEITEEFGQKQLLMEEEQGEELVVRFSQELLRIYAYERLSLAKKRILHHQIAQGMEDQLGDSLHHAQLLNEIAYHYKMSKQPIKSLEYELHYLEATLQFHHELFPIYSREFGFIEKTDDSNQSAVLDQFERIRREIEGLERKHQNHKDFQLLVLRFLYLEGRYAIRTGNYQQGMDNIQQVIISAKELQQMDFLLEGYRQMIYYCIQTENIPEMRYYTELALDASVQANNHEAIAINLRLKGLYHLMIGDEEQSLHHLYQSIDCFSLTASLRSKYSIQIAAALDYLAEIEQIRGNFTTALTHQKEAIKLTENKTAEPSIFAFYIGLGMTYYQLKDYEQAERIFLKAKTALKSLSFPWKETQLEVYLALIGCEKRDYLPVLDLLRKKDSLISRYGNPRDKGLIYYLMAVIKYRLLTGSLQQAGFEVLLDQDFDTYYETAKSQLNPYRDRHQLKELENLRQGLYQALSTK</sequence>
<evidence type="ECO:0000256" key="3">
    <source>
        <dbReference type="SAM" id="Coils"/>
    </source>
</evidence>
<feature type="coiled-coil region" evidence="3">
    <location>
        <begin position="673"/>
        <end position="700"/>
    </location>
</feature>
<feature type="domain" description="Bacterial transcriptional activator" evidence="4">
    <location>
        <begin position="99"/>
        <end position="231"/>
    </location>
</feature>
<dbReference type="Pfam" id="PF13424">
    <property type="entry name" value="TPR_12"/>
    <property type="match status" value="1"/>
</dbReference>
<evidence type="ECO:0000256" key="1">
    <source>
        <dbReference type="ARBA" id="ARBA00022741"/>
    </source>
</evidence>
<keyword evidence="2" id="KW-0067">ATP-binding</keyword>
<evidence type="ECO:0000259" key="4">
    <source>
        <dbReference type="SMART" id="SM01043"/>
    </source>
</evidence>
<dbReference type="InterPro" id="IPR005158">
    <property type="entry name" value="BTAD"/>
</dbReference>
<proteinExistence type="predicted"/>
<evidence type="ECO:0000313" key="6">
    <source>
        <dbReference type="Proteomes" id="UP000183504"/>
    </source>
</evidence>
<dbReference type="InterPro" id="IPR011990">
    <property type="entry name" value="TPR-like_helical_dom_sf"/>
</dbReference>
<dbReference type="Gene3D" id="1.10.10.10">
    <property type="entry name" value="Winged helix-like DNA-binding domain superfamily/Winged helix DNA-binding domain"/>
    <property type="match status" value="1"/>
</dbReference>
<keyword evidence="1" id="KW-0547">Nucleotide-binding</keyword>
<protein>
    <recommendedName>
        <fullName evidence="4">Bacterial transcriptional activator domain-containing protein</fullName>
    </recommendedName>
</protein>
<dbReference type="PANTHER" id="PTHR16305">
    <property type="entry name" value="TESTICULAR SOLUBLE ADENYLYL CYCLASE"/>
    <property type="match status" value="1"/>
</dbReference>
<dbReference type="GO" id="GO:0005737">
    <property type="term" value="C:cytoplasm"/>
    <property type="evidence" value="ECO:0007669"/>
    <property type="project" value="TreeGrafter"/>
</dbReference>
<accession>A0A0B7GIW0</accession>
<dbReference type="Pfam" id="PF03704">
    <property type="entry name" value="BTAD"/>
    <property type="match status" value="1"/>
</dbReference>
<keyword evidence="3" id="KW-0175">Coiled coil</keyword>
<dbReference type="Gene3D" id="1.25.40.10">
    <property type="entry name" value="Tetratricopeptide repeat domain"/>
    <property type="match status" value="2"/>
</dbReference>
<dbReference type="EMBL" id="CDMW01000001">
    <property type="protein sequence ID" value="CEL89634.1"/>
    <property type="molecule type" value="Genomic_DNA"/>
</dbReference>
<dbReference type="SUPFAM" id="SSF48452">
    <property type="entry name" value="TPR-like"/>
    <property type="match status" value="2"/>
</dbReference>
<dbReference type="PANTHER" id="PTHR16305:SF28">
    <property type="entry name" value="GUANYLATE CYCLASE DOMAIN-CONTAINING PROTEIN"/>
    <property type="match status" value="1"/>
</dbReference>
<dbReference type="SMART" id="SM01043">
    <property type="entry name" value="BTAD"/>
    <property type="match status" value="1"/>
</dbReference>
<dbReference type="Gene3D" id="3.40.50.300">
    <property type="entry name" value="P-loop containing nucleotide triphosphate hydrolases"/>
    <property type="match status" value="1"/>
</dbReference>
<reference evidence="5 6" key="1">
    <citation type="submission" date="2015-01" db="EMBL/GenBank/DDBJ databases">
        <authorList>
            <person name="Pelicic Vladimir"/>
        </authorList>
    </citation>
    <scope>NUCLEOTIDE SEQUENCE [LARGE SCALE GENOMIC DNA]</scope>
    <source>
        <strain evidence="5 6">2908</strain>
    </source>
</reference>
<dbReference type="GO" id="GO:0004016">
    <property type="term" value="F:adenylate cyclase activity"/>
    <property type="evidence" value="ECO:0007669"/>
    <property type="project" value="TreeGrafter"/>
</dbReference>
<dbReference type="InterPro" id="IPR019734">
    <property type="entry name" value="TPR_rpt"/>
</dbReference>
<dbReference type="Proteomes" id="UP000183504">
    <property type="component" value="Unassembled WGS sequence"/>
</dbReference>
<dbReference type="AlphaFoldDB" id="A0A0B7GIW0"/>
<dbReference type="InterPro" id="IPR027417">
    <property type="entry name" value="P-loop_NTPase"/>
</dbReference>
<name>A0A0B7GIW0_STRSA</name>
<evidence type="ECO:0000256" key="2">
    <source>
        <dbReference type="ARBA" id="ARBA00022840"/>
    </source>
</evidence>
<dbReference type="GO" id="GO:0005524">
    <property type="term" value="F:ATP binding"/>
    <property type="evidence" value="ECO:0007669"/>
    <property type="project" value="UniProtKB-KW"/>
</dbReference>
<dbReference type="InterPro" id="IPR041664">
    <property type="entry name" value="AAA_16"/>
</dbReference>
<dbReference type="SMART" id="SM00028">
    <property type="entry name" value="TPR"/>
    <property type="match status" value="2"/>
</dbReference>
<dbReference type="Pfam" id="PF13191">
    <property type="entry name" value="AAA_16"/>
    <property type="match status" value="1"/>
</dbReference>
<gene>
    <name evidence="5" type="ORF">SSV_0320</name>
</gene>
<dbReference type="InterPro" id="IPR036388">
    <property type="entry name" value="WH-like_DNA-bd_sf"/>
</dbReference>